<organism evidence="1 2">
    <name type="scientific">Hymenochirus boettgeri</name>
    <name type="common">Congo dwarf clawed frog</name>
    <dbReference type="NCBI Taxonomy" id="247094"/>
    <lineage>
        <taxon>Eukaryota</taxon>
        <taxon>Metazoa</taxon>
        <taxon>Chordata</taxon>
        <taxon>Craniata</taxon>
        <taxon>Vertebrata</taxon>
        <taxon>Euteleostomi</taxon>
        <taxon>Amphibia</taxon>
        <taxon>Batrachia</taxon>
        <taxon>Anura</taxon>
        <taxon>Pipoidea</taxon>
        <taxon>Pipidae</taxon>
        <taxon>Pipinae</taxon>
        <taxon>Hymenochirus</taxon>
    </lineage>
</organism>
<accession>A0A8T2IM40</accession>
<sequence length="106" mass="11994">MTRRAQLAAITLTLESKVPRWFWPRLGIWGSKYGLGNRWYLSVRESESVQKVSPYQKSLNTDLQNITSKENPVILISAAADDQEGSKVANSQKKLSRGWQILAMSL</sequence>
<evidence type="ECO:0000313" key="2">
    <source>
        <dbReference type="Proteomes" id="UP000812440"/>
    </source>
</evidence>
<keyword evidence="2" id="KW-1185">Reference proteome</keyword>
<proteinExistence type="predicted"/>
<dbReference type="OrthoDB" id="533508at2759"/>
<dbReference type="Proteomes" id="UP000812440">
    <property type="component" value="Unassembled WGS sequence"/>
</dbReference>
<reference evidence="1" key="1">
    <citation type="thesis" date="2020" institute="ProQuest LLC" country="789 East Eisenhower Parkway, Ann Arbor, MI, USA">
        <title>Comparative Genomics and Chromosome Evolution.</title>
        <authorList>
            <person name="Mudd A.B."/>
        </authorList>
    </citation>
    <scope>NUCLEOTIDE SEQUENCE</scope>
    <source>
        <strain evidence="1">Female2</strain>
        <tissue evidence="1">Blood</tissue>
    </source>
</reference>
<protein>
    <submittedName>
        <fullName evidence="1">Uncharacterized protein</fullName>
    </submittedName>
</protein>
<name>A0A8T2IM40_9PIPI</name>
<comment type="caution">
    <text evidence="1">The sequence shown here is derived from an EMBL/GenBank/DDBJ whole genome shotgun (WGS) entry which is preliminary data.</text>
</comment>
<evidence type="ECO:0000313" key="1">
    <source>
        <dbReference type="EMBL" id="KAG8431591.1"/>
    </source>
</evidence>
<dbReference type="EMBL" id="JAACNH010000127">
    <property type="protein sequence ID" value="KAG8431591.1"/>
    <property type="molecule type" value="Genomic_DNA"/>
</dbReference>
<gene>
    <name evidence="1" type="ORF">GDO86_018063</name>
</gene>
<dbReference type="AlphaFoldDB" id="A0A8T2IM40"/>